<keyword evidence="1" id="KW-0677">Repeat</keyword>
<dbReference type="PANTHER" id="PTHR24186">
    <property type="entry name" value="PROTEIN PHOSPHATASE 1 REGULATORY SUBUNIT"/>
    <property type="match status" value="1"/>
</dbReference>
<keyword evidence="4" id="KW-1133">Transmembrane helix</keyword>
<accession>A0ABC8V3X3</accession>
<sequence length="335" mass="35815">MSSPVDVEESPEISSVGDKFCGSAPLVVEIGILSETMDGFVCEEELIDYGNTPIHVAASNGDLENLRTLIETNKNECLRQDKHGGTPLHAAARRGRFEAMKVILEACPDAVKVLTVTRNNCLHTAVLYNQVGAVGFLVEWLGRNRDYAYLINGRDSDGKTPLHLAVSTKQIQTLKALLTCNEVDVNATTGGGFFTALDILSVLPYTGMIDVEIEMILRQAGALKMRVLANRGANSYAASFSTMAVLLMATLLVIITYRKAFTATGATFNDGVNVATRTYQAAFTAAGATFSEGGGALRKQESIITGLFLLFNGMAFVGSLAVAILVIHKLSARAA</sequence>
<dbReference type="PANTHER" id="PTHR24186:SF38">
    <property type="entry name" value="ANKYRIN REPEAT FAMILY PROTEIN"/>
    <property type="match status" value="1"/>
</dbReference>
<feature type="repeat" description="ANK" evidence="3">
    <location>
        <begin position="157"/>
        <end position="190"/>
    </location>
</feature>
<evidence type="ECO:0000313" key="5">
    <source>
        <dbReference type="EMBL" id="CAK9188030.1"/>
    </source>
</evidence>
<organism evidence="5 6">
    <name type="scientific">Ilex paraguariensis</name>
    <name type="common">yerba mate</name>
    <dbReference type="NCBI Taxonomy" id="185542"/>
    <lineage>
        <taxon>Eukaryota</taxon>
        <taxon>Viridiplantae</taxon>
        <taxon>Streptophyta</taxon>
        <taxon>Embryophyta</taxon>
        <taxon>Tracheophyta</taxon>
        <taxon>Spermatophyta</taxon>
        <taxon>Magnoliopsida</taxon>
        <taxon>eudicotyledons</taxon>
        <taxon>Gunneridae</taxon>
        <taxon>Pentapetalae</taxon>
        <taxon>asterids</taxon>
        <taxon>campanulids</taxon>
        <taxon>Aquifoliales</taxon>
        <taxon>Aquifoliaceae</taxon>
        <taxon>Ilex</taxon>
    </lineage>
</organism>
<dbReference type="PROSITE" id="PS50297">
    <property type="entry name" value="ANK_REP_REGION"/>
    <property type="match status" value="3"/>
</dbReference>
<keyword evidence="4" id="KW-0472">Membrane</keyword>
<dbReference type="EMBL" id="CAUOFW020010279">
    <property type="protein sequence ID" value="CAK9188030.1"/>
    <property type="molecule type" value="Genomic_DNA"/>
</dbReference>
<gene>
    <name evidence="5" type="ORF">ILEXP_LOCUS58660</name>
</gene>
<dbReference type="Pfam" id="PF12796">
    <property type="entry name" value="Ank_2"/>
    <property type="match status" value="2"/>
</dbReference>
<feature type="repeat" description="ANK" evidence="3">
    <location>
        <begin position="49"/>
        <end position="81"/>
    </location>
</feature>
<dbReference type="Gene3D" id="1.25.40.20">
    <property type="entry name" value="Ankyrin repeat-containing domain"/>
    <property type="match status" value="1"/>
</dbReference>
<dbReference type="SMART" id="SM00248">
    <property type="entry name" value="ANK"/>
    <property type="match status" value="4"/>
</dbReference>
<proteinExistence type="predicted"/>
<keyword evidence="2 3" id="KW-0040">ANK repeat</keyword>
<evidence type="ECO:0000256" key="2">
    <source>
        <dbReference type="ARBA" id="ARBA00023043"/>
    </source>
</evidence>
<evidence type="ECO:0008006" key="7">
    <source>
        <dbReference type="Google" id="ProtNLM"/>
    </source>
</evidence>
<evidence type="ECO:0000256" key="1">
    <source>
        <dbReference type="ARBA" id="ARBA00022737"/>
    </source>
</evidence>
<feature type="transmembrane region" description="Helical" evidence="4">
    <location>
        <begin position="233"/>
        <end position="257"/>
    </location>
</feature>
<dbReference type="Proteomes" id="UP001642360">
    <property type="component" value="Unassembled WGS sequence"/>
</dbReference>
<dbReference type="InterPro" id="IPR036770">
    <property type="entry name" value="Ankyrin_rpt-contain_sf"/>
</dbReference>
<comment type="caution">
    <text evidence="5">The sequence shown here is derived from an EMBL/GenBank/DDBJ whole genome shotgun (WGS) entry which is preliminary data.</text>
</comment>
<dbReference type="InterPro" id="IPR002110">
    <property type="entry name" value="Ankyrin_rpt"/>
</dbReference>
<evidence type="ECO:0000256" key="3">
    <source>
        <dbReference type="PROSITE-ProRule" id="PRU00023"/>
    </source>
</evidence>
<feature type="transmembrane region" description="Helical" evidence="4">
    <location>
        <begin position="303"/>
        <end position="327"/>
    </location>
</feature>
<reference evidence="5 6" key="1">
    <citation type="submission" date="2024-02" db="EMBL/GenBank/DDBJ databases">
        <authorList>
            <person name="Vignale AGUSTIN F."/>
            <person name="Sosa J E."/>
            <person name="Modenutti C."/>
        </authorList>
    </citation>
    <scope>NUCLEOTIDE SEQUENCE [LARGE SCALE GENOMIC DNA]</scope>
</reference>
<protein>
    <recommendedName>
        <fullName evidence="7">PGG domain-containing protein</fullName>
    </recommendedName>
</protein>
<dbReference type="PROSITE" id="PS50088">
    <property type="entry name" value="ANK_REPEAT"/>
    <property type="match status" value="3"/>
</dbReference>
<dbReference type="AlphaFoldDB" id="A0ABC8V3X3"/>
<dbReference type="SUPFAM" id="SSF48403">
    <property type="entry name" value="Ankyrin repeat"/>
    <property type="match status" value="1"/>
</dbReference>
<evidence type="ECO:0000256" key="4">
    <source>
        <dbReference type="SAM" id="Phobius"/>
    </source>
</evidence>
<name>A0ABC8V3X3_9AQUA</name>
<evidence type="ECO:0000313" key="6">
    <source>
        <dbReference type="Proteomes" id="UP001642360"/>
    </source>
</evidence>
<keyword evidence="6" id="KW-1185">Reference proteome</keyword>
<keyword evidence="4" id="KW-0812">Transmembrane</keyword>
<feature type="repeat" description="ANK" evidence="3">
    <location>
        <begin position="83"/>
        <end position="105"/>
    </location>
</feature>